<reference evidence="1 2" key="1">
    <citation type="journal article" date="2023" name="Life. Sci Alliance">
        <title>Evolutionary insights into 3D genome organization and epigenetic landscape of Vigna mungo.</title>
        <authorList>
            <person name="Junaid A."/>
            <person name="Singh B."/>
            <person name="Bhatia S."/>
        </authorList>
    </citation>
    <scope>NUCLEOTIDE SEQUENCE [LARGE SCALE GENOMIC DNA]</scope>
    <source>
        <strain evidence="1">Urdbean</strain>
    </source>
</reference>
<proteinExistence type="predicted"/>
<dbReference type="EMBL" id="CP144697">
    <property type="protein sequence ID" value="WVZ14067.1"/>
    <property type="molecule type" value="Genomic_DNA"/>
</dbReference>
<protein>
    <submittedName>
        <fullName evidence="1">Uncharacterized protein</fullName>
    </submittedName>
</protein>
<sequence length="130" mass="14694">MCVFCLSLSQMASNIGSSIRAKIRIFLTNLKRWRLMSLCRSSGKFSISISSFTPLVAAQLYRSACLTLLLRSSGNRRWLIHCSTSRPLSCISSFLRPRACRKFCMLPMRIAKSKSPDPMMAIVKRTSHSK</sequence>
<evidence type="ECO:0000313" key="1">
    <source>
        <dbReference type="EMBL" id="WVZ14067.1"/>
    </source>
</evidence>
<name>A0AAQ3NRZ2_VIGMU</name>
<gene>
    <name evidence="1" type="ORF">V8G54_011633</name>
</gene>
<organism evidence="1 2">
    <name type="scientific">Vigna mungo</name>
    <name type="common">Black gram</name>
    <name type="synonym">Phaseolus mungo</name>
    <dbReference type="NCBI Taxonomy" id="3915"/>
    <lineage>
        <taxon>Eukaryota</taxon>
        <taxon>Viridiplantae</taxon>
        <taxon>Streptophyta</taxon>
        <taxon>Embryophyta</taxon>
        <taxon>Tracheophyta</taxon>
        <taxon>Spermatophyta</taxon>
        <taxon>Magnoliopsida</taxon>
        <taxon>eudicotyledons</taxon>
        <taxon>Gunneridae</taxon>
        <taxon>Pentapetalae</taxon>
        <taxon>rosids</taxon>
        <taxon>fabids</taxon>
        <taxon>Fabales</taxon>
        <taxon>Fabaceae</taxon>
        <taxon>Papilionoideae</taxon>
        <taxon>50 kb inversion clade</taxon>
        <taxon>NPAAA clade</taxon>
        <taxon>indigoferoid/millettioid clade</taxon>
        <taxon>Phaseoleae</taxon>
        <taxon>Vigna</taxon>
    </lineage>
</organism>
<dbReference type="Proteomes" id="UP001374535">
    <property type="component" value="Chromosome 4"/>
</dbReference>
<evidence type="ECO:0000313" key="2">
    <source>
        <dbReference type="Proteomes" id="UP001374535"/>
    </source>
</evidence>
<accession>A0AAQ3NRZ2</accession>
<keyword evidence="2" id="KW-1185">Reference proteome</keyword>
<dbReference type="AlphaFoldDB" id="A0AAQ3NRZ2"/>